<evidence type="ECO:0000313" key="2">
    <source>
        <dbReference type="Proteomes" id="UP000001517"/>
    </source>
</evidence>
<dbReference type="Proteomes" id="UP000001517">
    <property type="component" value="Chromosome"/>
</dbReference>
<sequence length="69" mass="7954">MIADSMGECPCGYRRLSSGYRFLEKEINPRISNRGVEICENGNWQRPKLICIKGLRDLISGSKITVFWF</sequence>
<name>A0AA36JZX1_STRG3</name>
<protein>
    <submittedName>
        <fullName evidence="1">Uncharacterized protein</fullName>
    </submittedName>
</protein>
<proteinExistence type="predicted"/>
<dbReference type="AlphaFoldDB" id="A0AA36JZX1"/>
<reference evidence="1 2" key="1">
    <citation type="journal article" date="2010" name="J. Bacteriol.">
        <title>Genome sequence of Streptococcus gallolyticus: insights into its adaptation to the bovine rumen and its ability to cause endocarditis.</title>
        <authorList>
            <person name="Rusniok C."/>
            <person name="Couve E."/>
            <person name="Da Cunha V."/>
            <person name="El Gana R."/>
            <person name="Zidane N."/>
            <person name="Bouchier C."/>
            <person name="Poyart C."/>
            <person name="Leclercq R."/>
            <person name="Trieu-Cuot P."/>
            <person name="Glaser P."/>
        </authorList>
    </citation>
    <scope>NUCLEOTIDE SEQUENCE [LARGE SCALE GENOMIC DNA]</scope>
    <source>
        <strain evidence="1 2">UCN34</strain>
    </source>
</reference>
<dbReference type="EMBL" id="FN597254">
    <property type="protein sequence ID" value="CBI14162.1"/>
    <property type="molecule type" value="Genomic_DNA"/>
</dbReference>
<dbReference type="KEGG" id="sga:GALLO_1671"/>
<accession>A0AA36JZX1</accession>
<gene>
    <name evidence="1" type="ordered locus">GALLO_1671</name>
</gene>
<evidence type="ECO:0000313" key="1">
    <source>
        <dbReference type="EMBL" id="CBI14162.1"/>
    </source>
</evidence>
<organism evidence="1 2">
    <name type="scientific">Streptococcus gallolyticus (strain UCN34)</name>
    <dbReference type="NCBI Taxonomy" id="637909"/>
    <lineage>
        <taxon>Bacteria</taxon>
        <taxon>Bacillati</taxon>
        <taxon>Bacillota</taxon>
        <taxon>Bacilli</taxon>
        <taxon>Lactobacillales</taxon>
        <taxon>Streptococcaceae</taxon>
        <taxon>Streptococcus</taxon>
    </lineage>
</organism>